<reference evidence="4 5" key="1">
    <citation type="journal article" date="2016" name="Nat. Commun.">
        <title>Thousands of microbial genomes shed light on interconnected biogeochemical processes in an aquifer system.</title>
        <authorList>
            <person name="Anantharaman K."/>
            <person name="Brown C.T."/>
            <person name="Hug L.A."/>
            <person name="Sharon I."/>
            <person name="Castelle C.J."/>
            <person name="Probst A.J."/>
            <person name="Thomas B.C."/>
            <person name="Singh A."/>
            <person name="Wilkins M.J."/>
            <person name="Karaoz U."/>
            <person name="Brodie E.L."/>
            <person name="Williams K.H."/>
            <person name="Hubbard S.S."/>
            <person name="Banfield J.F."/>
        </authorList>
    </citation>
    <scope>NUCLEOTIDE SEQUENCE [LARGE SCALE GENOMIC DNA]</scope>
</reference>
<sequence length="414" mass="46271">MHEKKQFEIMSPAGSWDTLNAAIQGGADSVYFGIEQLNMRARAANNFKINELPEIVRHCSEKGVKTYLTLNTILYDHDIPLMKRICDEAKKVGVTAVIACDLAGIQYAHSINLEVHISTQQNISNIEQVKFFAAYADVVVLARELTIKQIQYICDQVKKQNIRGPKGELVEIEIFVHGALCVAISGKCHMSLHTQNASANRGACVQNCRRAYKVVDEETGEELVLDNQYVMSPKDLCTVMFLDEILKTGVRVLKIEGRGKSPDYVYTVTKVYKEAAQAVMDKTFSKEKIASWMIELGTVYNRGFWEGGYYLGKKLGEWSNSSGSQATKEKICIGKSTNFFVKSNIAEFILESGELNVGEEVWITGPTTGILQTTVKELYVDGAKTDHAVKGDLVTFAVEKRVRRADKLFRVINK</sequence>
<keyword evidence="1" id="KW-0645">Protease</keyword>
<dbReference type="PROSITE" id="PS01276">
    <property type="entry name" value="PEPTIDASE_U32"/>
    <property type="match status" value="1"/>
</dbReference>
<dbReference type="PANTHER" id="PTHR30217">
    <property type="entry name" value="PEPTIDASE U32 FAMILY"/>
    <property type="match status" value="1"/>
</dbReference>
<comment type="similarity">
    <text evidence="3">Belongs to the peptidase U32 family.</text>
</comment>
<dbReference type="AlphaFoldDB" id="A0A1F6M5Y9"/>
<dbReference type="Proteomes" id="UP000178742">
    <property type="component" value="Unassembled WGS sequence"/>
</dbReference>
<dbReference type="SUPFAM" id="SSF50447">
    <property type="entry name" value="Translation proteins"/>
    <property type="match status" value="1"/>
</dbReference>
<gene>
    <name evidence="4" type="ORF">A3B90_02100</name>
</gene>
<name>A0A1F6M5Y9_9BACT</name>
<evidence type="ECO:0000256" key="2">
    <source>
        <dbReference type="ARBA" id="ARBA00022801"/>
    </source>
</evidence>
<dbReference type="PANTHER" id="PTHR30217:SF6">
    <property type="entry name" value="TRNA HYDROXYLATION PROTEIN P"/>
    <property type="match status" value="1"/>
</dbReference>
<evidence type="ECO:0000313" key="4">
    <source>
        <dbReference type="EMBL" id="OGH67026.1"/>
    </source>
</evidence>
<evidence type="ECO:0000256" key="3">
    <source>
        <dbReference type="ARBA" id="ARBA00038374"/>
    </source>
</evidence>
<keyword evidence="2" id="KW-0378">Hydrolase</keyword>
<organism evidence="4 5">
    <name type="scientific">Candidatus Magasanikbacteria bacterium RIFCSPHIGHO2_02_FULL_41_13</name>
    <dbReference type="NCBI Taxonomy" id="1798676"/>
    <lineage>
        <taxon>Bacteria</taxon>
        <taxon>Candidatus Magasanikiibacteriota</taxon>
    </lineage>
</organism>
<accession>A0A1F6M5Y9</accession>
<evidence type="ECO:0000256" key="1">
    <source>
        <dbReference type="ARBA" id="ARBA00022670"/>
    </source>
</evidence>
<dbReference type="InterPro" id="IPR001539">
    <property type="entry name" value="Peptidase_U32"/>
</dbReference>
<dbReference type="GO" id="GO:0008233">
    <property type="term" value="F:peptidase activity"/>
    <property type="evidence" value="ECO:0007669"/>
    <property type="project" value="UniProtKB-KW"/>
</dbReference>
<protein>
    <submittedName>
        <fullName evidence="4">Collagenase</fullName>
    </submittedName>
</protein>
<dbReference type="EMBL" id="MFPX01000009">
    <property type="protein sequence ID" value="OGH67026.1"/>
    <property type="molecule type" value="Genomic_DNA"/>
</dbReference>
<dbReference type="STRING" id="1798676.A3B90_02100"/>
<proteinExistence type="inferred from homology"/>
<dbReference type="InterPro" id="IPR009000">
    <property type="entry name" value="Transl_B-barrel_sf"/>
</dbReference>
<dbReference type="Pfam" id="PF01136">
    <property type="entry name" value="Peptidase_U32"/>
    <property type="match status" value="1"/>
</dbReference>
<dbReference type="InterPro" id="IPR051454">
    <property type="entry name" value="RNA/ubiquinone_mod_enzymes"/>
</dbReference>
<dbReference type="GO" id="GO:0006508">
    <property type="term" value="P:proteolysis"/>
    <property type="evidence" value="ECO:0007669"/>
    <property type="project" value="UniProtKB-KW"/>
</dbReference>
<evidence type="ECO:0000313" key="5">
    <source>
        <dbReference type="Proteomes" id="UP000178742"/>
    </source>
</evidence>
<comment type="caution">
    <text evidence="4">The sequence shown here is derived from an EMBL/GenBank/DDBJ whole genome shotgun (WGS) entry which is preliminary data.</text>
</comment>